<proteinExistence type="predicted"/>
<dbReference type="Proteomes" id="UP000823750">
    <property type="component" value="Unassembled WGS sequence"/>
</dbReference>
<evidence type="ECO:0008006" key="3">
    <source>
        <dbReference type="Google" id="ProtNLM"/>
    </source>
</evidence>
<comment type="caution">
    <text evidence="1">The sequence shown here is derived from an EMBL/GenBank/DDBJ whole genome shotgun (WGS) entry which is preliminary data.</text>
</comment>
<reference evidence="1" key="2">
    <citation type="journal article" date="2021" name="PeerJ">
        <title>Extensive microbial diversity within the chicken gut microbiome revealed by metagenomics and culture.</title>
        <authorList>
            <person name="Gilroy R."/>
            <person name="Ravi A."/>
            <person name="Getino M."/>
            <person name="Pursley I."/>
            <person name="Horton D.L."/>
            <person name="Alikhan N.F."/>
            <person name="Baker D."/>
            <person name="Gharbi K."/>
            <person name="Hall N."/>
            <person name="Watson M."/>
            <person name="Adriaenssens E.M."/>
            <person name="Foster-Nyarko E."/>
            <person name="Jarju S."/>
            <person name="Secka A."/>
            <person name="Antonio M."/>
            <person name="Oren A."/>
            <person name="Chaudhuri R.R."/>
            <person name="La Ragione R."/>
            <person name="Hildebrand F."/>
            <person name="Pallen M.J."/>
        </authorList>
    </citation>
    <scope>NUCLEOTIDE SEQUENCE</scope>
    <source>
        <strain evidence="1">B2-16538</strain>
    </source>
</reference>
<evidence type="ECO:0000313" key="1">
    <source>
        <dbReference type="EMBL" id="MBO8486189.1"/>
    </source>
</evidence>
<protein>
    <recommendedName>
        <fullName evidence="3">LPP20 lipoprotein</fullName>
    </recommendedName>
</protein>
<reference evidence="1" key="1">
    <citation type="submission" date="2020-10" db="EMBL/GenBank/DDBJ databases">
        <authorList>
            <person name="Gilroy R."/>
        </authorList>
    </citation>
    <scope>NUCLEOTIDE SEQUENCE</scope>
    <source>
        <strain evidence="1">B2-16538</strain>
    </source>
</reference>
<dbReference type="AlphaFoldDB" id="A0A9D9J4D5"/>
<accession>A0A9D9J4D5</accession>
<dbReference type="EMBL" id="JADILX010000104">
    <property type="protein sequence ID" value="MBO8486189.1"/>
    <property type="molecule type" value="Genomic_DNA"/>
</dbReference>
<sequence>MKKGLLIFVCICISLTGLRADGYPEEWGIYISGDYIYDIQSGVNESSMEESAFRNYLTDLARTNIARSVTTKINDRSRLAKQSVDGRTSVDYLSVTQFSTDVELNLVKSKSVYDRKLKTGHAIAYIDRQEALAFYRNKALMAFSKVENAISLAEDYASQGFKVRASDILAQMTSELNSIDNDLFMLNFFGIPENELSDLSREKGCLSENLLKKGMEYRHGTKVYMECISSGDAGEQAVEVENGLKGLLSGKGCMFVDDMDAADWTISIGLSGRKYNVSEMGGMKIYTAYIDAEIDVANRGGDKILEKSVSEKGIHTMNYDEALREAGEKAGEKIFGTIYPVIIQ</sequence>
<gene>
    <name evidence="1" type="ORF">IAB78_07170</name>
</gene>
<name>A0A9D9J4D5_9BACT</name>
<evidence type="ECO:0000313" key="2">
    <source>
        <dbReference type="Proteomes" id="UP000823750"/>
    </source>
</evidence>
<organism evidence="1 2">
    <name type="scientific">Candidatus Cryptobacteroides excrementavium</name>
    <dbReference type="NCBI Taxonomy" id="2840759"/>
    <lineage>
        <taxon>Bacteria</taxon>
        <taxon>Pseudomonadati</taxon>
        <taxon>Bacteroidota</taxon>
        <taxon>Bacteroidia</taxon>
        <taxon>Bacteroidales</taxon>
        <taxon>Candidatus Cryptobacteroides</taxon>
    </lineage>
</organism>